<evidence type="ECO:0000313" key="1">
    <source>
        <dbReference type="EMBL" id="MBB5035308.1"/>
    </source>
</evidence>
<gene>
    <name evidence="1" type="ORF">HNQ65_004918</name>
</gene>
<comment type="caution">
    <text evidence="1">The sequence shown here is derived from an EMBL/GenBank/DDBJ whole genome shotgun (WGS) entry which is preliminary data.</text>
</comment>
<sequence>MIEVEIYAPGLRAESTIMQLRNQMDHFPRVRYKVDARHDLVYFEIDRPGDISQIEIHQIFEAIDLTPRFVGQIPEDLRTGQTTKLT</sequence>
<dbReference type="RefSeq" id="WP_184343959.1">
    <property type="nucleotide sequence ID" value="NZ_JACHIG010000015.1"/>
</dbReference>
<organism evidence="1 2">
    <name type="scientific">Prosthecobacter vanneervenii</name>
    <dbReference type="NCBI Taxonomy" id="48466"/>
    <lineage>
        <taxon>Bacteria</taxon>
        <taxon>Pseudomonadati</taxon>
        <taxon>Verrucomicrobiota</taxon>
        <taxon>Verrucomicrobiia</taxon>
        <taxon>Verrucomicrobiales</taxon>
        <taxon>Verrucomicrobiaceae</taxon>
        <taxon>Prosthecobacter</taxon>
    </lineage>
</organism>
<dbReference type="Proteomes" id="UP000590740">
    <property type="component" value="Unassembled WGS sequence"/>
</dbReference>
<evidence type="ECO:0000313" key="2">
    <source>
        <dbReference type="Proteomes" id="UP000590740"/>
    </source>
</evidence>
<protein>
    <submittedName>
        <fullName evidence="1">Uncharacterized protein</fullName>
    </submittedName>
</protein>
<dbReference type="AlphaFoldDB" id="A0A7W7YFQ2"/>
<reference evidence="1 2" key="1">
    <citation type="submission" date="2020-08" db="EMBL/GenBank/DDBJ databases">
        <title>Genomic Encyclopedia of Type Strains, Phase IV (KMG-IV): sequencing the most valuable type-strain genomes for metagenomic binning, comparative biology and taxonomic classification.</title>
        <authorList>
            <person name="Goeker M."/>
        </authorList>
    </citation>
    <scope>NUCLEOTIDE SEQUENCE [LARGE SCALE GENOMIC DNA]</scope>
    <source>
        <strain evidence="1 2">DSM 12252</strain>
    </source>
</reference>
<proteinExistence type="predicted"/>
<name>A0A7W7YFQ2_9BACT</name>
<accession>A0A7W7YFQ2</accession>
<dbReference type="EMBL" id="JACHIG010000015">
    <property type="protein sequence ID" value="MBB5035308.1"/>
    <property type="molecule type" value="Genomic_DNA"/>
</dbReference>
<keyword evidence="2" id="KW-1185">Reference proteome</keyword>